<comment type="function">
    <text evidence="4">May be involved in the intracellular transport of sterols or other lipids. May bind cholesterol or other sterols.</text>
</comment>
<evidence type="ECO:0000259" key="5">
    <source>
        <dbReference type="PROSITE" id="PS50848"/>
    </source>
</evidence>
<dbReference type="SUPFAM" id="SSF55961">
    <property type="entry name" value="Bet v1-like"/>
    <property type="match status" value="1"/>
</dbReference>
<evidence type="ECO:0000313" key="6">
    <source>
        <dbReference type="EMBL" id="DBA00904.1"/>
    </source>
</evidence>
<evidence type="ECO:0000256" key="1">
    <source>
        <dbReference type="ARBA" id="ARBA00022448"/>
    </source>
</evidence>
<gene>
    <name evidence="6" type="ORF">N0F65_006104</name>
</gene>
<comment type="caution">
    <text evidence="6">The sequence shown here is derived from an EMBL/GenBank/DDBJ whole genome shotgun (WGS) entry which is preliminary data.</text>
</comment>
<dbReference type="InterPro" id="IPR043556">
    <property type="entry name" value="StARD5/6"/>
</dbReference>
<evidence type="ECO:0000256" key="2">
    <source>
        <dbReference type="ARBA" id="ARBA00023055"/>
    </source>
</evidence>
<dbReference type="PROSITE" id="PS50848">
    <property type="entry name" value="START"/>
    <property type="match status" value="1"/>
</dbReference>
<dbReference type="InterPro" id="IPR023393">
    <property type="entry name" value="START-like_dom_sf"/>
</dbReference>
<dbReference type="AlphaFoldDB" id="A0AAV2Z5U8"/>
<evidence type="ECO:0000256" key="4">
    <source>
        <dbReference type="ARBA" id="ARBA00024750"/>
    </source>
</evidence>
<accession>A0AAV2Z5U8</accession>
<feature type="domain" description="START" evidence="5">
    <location>
        <begin position="273"/>
        <end position="450"/>
    </location>
</feature>
<evidence type="ECO:0000256" key="3">
    <source>
        <dbReference type="ARBA" id="ARBA00023121"/>
    </source>
</evidence>
<dbReference type="SMART" id="SM00234">
    <property type="entry name" value="START"/>
    <property type="match status" value="1"/>
</dbReference>
<dbReference type="GO" id="GO:0006869">
    <property type="term" value="P:lipid transport"/>
    <property type="evidence" value="ECO:0007669"/>
    <property type="project" value="UniProtKB-KW"/>
</dbReference>
<name>A0AAV2Z5U8_9STRA</name>
<reference evidence="6" key="1">
    <citation type="submission" date="2022-11" db="EMBL/GenBank/DDBJ databases">
        <authorList>
            <person name="Morgan W.R."/>
            <person name="Tartar A."/>
        </authorList>
    </citation>
    <scope>NUCLEOTIDE SEQUENCE</scope>
    <source>
        <strain evidence="6">ARSEF 373</strain>
    </source>
</reference>
<keyword evidence="3" id="KW-0446">Lipid-binding</keyword>
<proteinExistence type="predicted"/>
<sequence>MDIPTTHFTARRVQVDTMRSDSMPLFDAPARPCACCAQLNLLRAILPPKRCDYCREWKCQFCTLKFPLLPVKRVLPRNLKNNSRICYDCFHSEWKHNGLHSTQRSNSETVLGSRSFDHGSFIAGCQGNTSCGVSDRNGTSDAQWTVDDARSSSSLPPTSCGSSTIQLLDTWFSALSASLMLVIALCDGLLLAHRMYASLATYVLALLLHPWIHQSTRKLSKENVAVDDTTELPAKHRAKSPSVVARPLPEDFDAERRRIDQAIQYYMSVKCPWKVVRTSKTCVISEMTANEKPNPLFKAVGFIQDVAISDFLSFMDSKRPKDRLAWDSNMARFEVVETFADSDVTVCHNTQRAFLGGLVSARDFCLLHVRTDSYITYFSVPHPSVPEVAGATRGTIHLACYHCKPAKNARGEVGFELTYMCQVDIGGSLPPKLLYNGMMDNMEKMMHLLQTTTNIKKIARAG</sequence>
<dbReference type="Gene3D" id="3.30.530.20">
    <property type="match status" value="1"/>
</dbReference>
<keyword evidence="2" id="KW-0445">Lipid transport</keyword>
<keyword evidence="7" id="KW-1185">Reference proteome</keyword>
<reference evidence="6" key="2">
    <citation type="journal article" date="2023" name="Microbiol Resour">
        <title>Decontamination and Annotation of the Draft Genome Sequence of the Oomycete Lagenidium giganteum ARSEF 373.</title>
        <authorList>
            <person name="Morgan W.R."/>
            <person name="Tartar A."/>
        </authorList>
    </citation>
    <scope>NUCLEOTIDE SEQUENCE</scope>
    <source>
        <strain evidence="6">ARSEF 373</strain>
    </source>
</reference>
<dbReference type="GO" id="GO:0008289">
    <property type="term" value="F:lipid binding"/>
    <property type="evidence" value="ECO:0007669"/>
    <property type="project" value="UniProtKB-KW"/>
</dbReference>
<evidence type="ECO:0000313" key="7">
    <source>
        <dbReference type="Proteomes" id="UP001146120"/>
    </source>
</evidence>
<keyword evidence="1" id="KW-0813">Transport</keyword>
<dbReference type="PANTHER" id="PTHR46374:SF1">
    <property type="entry name" value="START DOMAIN-CONTAINING PROTEIN"/>
    <property type="match status" value="1"/>
</dbReference>
<dbReference type="PANTHER" id="PTHR46374">
    <property type="entry name" value="PROTEIN CBG07384"/>
    <property type="match status" value="1"/>
</dbReference>
<organism evidence="6 7">
    <name type="scientific">Lagenidium giganteum</name>
    <dbReference type="NCBI Taxonomy" id="4803"/>
    <lineage>
        <taxon>Eukaryota</taxon>
        <taxon>Sar</taxon>
        <taxon>Stramenopiles</taxon>
        <taxon>Oomycota</taxon>
        <taxon>Peronosporomycetes</taxon>
        <taxon>Pythiales</taxon>
        <taxon>Pythiaceae</taxon>
    </lineage>
</organism>
<dbReference type="InterPro" id="IPR002913">
    <property type="entry name" value="START_lipid-bd_dom"/>
</dbReference>
<protein>
    <recommendedName>
        <fullName evidence="5">START domain-containing protein</fullName>
    </recommendedName>
</protein>
<dbReference type="Pfam" id="PF01852">
    <property type="entry name" value="START"/>
    <property type="match status" value="1"/>
</dbReference>
<dbReference type="EMBL" id="DAKRPA010000056">
    <property type="protein sequence ID" value="DBA00904.1"/>
    <property type="molecule type" value="Genomic_DNA"/>
</dbReference>
<dbReference type="CDD" id="cd00177">
    <property type="entry name" value="START"/>
    <property type="match status" value="1"/>
</dbReference>
<dbReference type="Proteomes" id="UP001146120">
    <property type="component" value="Unassembled WGS sequence"/>
</dbReference>